<sequence>MKYNNILNISMQQIQIFLKCFQYRNYSRVAEEYNFTPSMISKTIRTMEEMLGLQLFIRAYHNLTPTPAARELAEGWKGVCDIVLESISKACDVQEKLSSKIRIGLLETTKFCADYVMIKLEEQAEKSLLEDIQWERRDMHSLPAALDEDIFDMVITWSGEKPYFRNKDTRWKTIFRSPDAVFIARGHPLFGKEIHSFADFRPYPFITLSPTAYPHYYEFLQKICMEHGFSPILSSICGSTESARYNLNLGKGAYVASSLICCDWENEDVRKIELEGEGNSDLLVVWKSQHLTPRMRETIDIITH</sequence>
<accession>A0A7G9G8G4</accession>
<dbReference type="InterPro" id="IPR000847">
    <property type="entry name" value="LysR_HTH_N"/>
</dbReference>
<evidence type="ECO:0000256" key="1">
    <source>
        <dbReference type="ARBA" id="ARBA00009437"/>
    </source>
</evidence>
<protein>
    <submittedName>
        <fullName evidence="6">LysR family transcriptional regulator</fullName>
    </submittedName>
</protein>
<name>A0A7G9G8G4_9FIRM</name>
<dbReference type="Pfam" id="PF00126">
    <property type="entry name" value="HTH_1"/>
    <property type="match status" value="1"/>
</dbReference>
<dbReference type="GO" id="GO:0032993">
    <property type="term" value="C:protein-DNA complex"/>
    <property type="evidence" value="ECO:0007669"/>
    <property type="project" value="TreeGrafter"/>
</dbReference>
<dbReference type="InterPro" id="IPR005119">
    <property type="entry name" value="LysR_subst-bd"/>
</dbReference>
<dbReference type="PANTHER" id="PTHR30346">
    <property type="entry name" value="TRANSCRIPTIONAL DUAL REGULATOR HCAR-RELATED"/>
    <property type="match status" value="1"/>
</dbReference>
<keyword evidence="4" id="KW-0804">Transcription</keyword>
<evidence type="ECO:0000313" key="6">
    <source>
        <dbReference type="EMBL" id="QNM07096.1"/>
    </source>
</evidence>
<evidence type="ECO:0000256" key="3">
    <source>
        <dbReference type="ARBA" id="ARBA00023125"/>
    </source>
</evidence>
<evidence type="ECO:0000256" key="4">
    <source>
        <dbReference type="ARBA" id="ARBA00023163"/>
    </source>
</evidence>
<dbReference type="SUPFAM" id="SSF46785">
    <property type="entry name" value="Winged helix' DNA-binding domain"/>
    <property type="match status" value="1"/>
</dbReference>
<feature type="domain" description="HTH lysR-type" evidence="5">
    <location>
        <begin position="9"/>
        <end position="66"/>
    </location>
</feature>
<dbReference type="Proteomes" id="UP000515860">
    <property type="component" value="Chromosome"/>
</dbReference>
<dbReference type="SUPFAM" id="SSF53850">
    <property type="entry name" value="Periplasmic binding protein-like II"/>
    <property type="match status" value="1"/>
</dbReference>
<dbReference type="Pfam" id="PF03466">
    <property type="entry name" value="LysR_substrate"/>
    <property type="match status" value="1"/>
</dbReference>
<comment type="similarity">
    <text evidence="1">Belongs to the LysR transcriptional regulatory family.</text>
</comment>
<evidence type="ECO:0000259" key="5">
    <source>
        <dbReference type="PROSITE" id="PS50931"/>
    </source>
</evidence>
<keyword evidence="3" id="KW-0238">DNA-binding</keyword>
<evidence type="ECO:0000313" key="7">
    <source>
        <dbReference type="Proteomes" id="UP000515860"/>
    </source>
</evidence>
<dbReference type="GO" id="GO:0003700">
    <property type="term" value="F:DNA-binding transcription factor activity"/>
    <property type="evidence" value="ECO:0007669"/>
    <property type="project" value="InterPro"/>
</dbReference>
<dbReference type="CDD" id="cd05466">
    <property type="entry name" value="PBP2_LTTR_substrate"/>
    <property type="match status" value="1"/>
</dbReference>
<keyword evidence="2" id="KW-0805">Transcription regulation</keyword>
<dbReference type="PROSITE" id="PS50931">
    <property type="entry name" value="HTH_LYSR"/>
    <property type="match status" value="1"/>
</dbReference>
<dbReference type="InterPro" id="IPR036390">
    <property type="entry name" value="WH_DNA-bd_sf"/>
</dbReference>
<dbReference type="EMBL" id="CP060635">
    <property type="protein sequence ID" value="QNM07096.1"/>
    <property type="molecule type" value="Genomic_DNA"/>
</dbReference>
<dbReference type="Gene3D" id="1.10.10.10">
    <property type="entry name" value="Winged helix-like DNA-binding domain superfamily/Winged helix DNA-binding domain"/>
    <property type="match status" value="1"/>
</dbReference>
<dbReference type="PANTHER" id="PTHR30346:SF28">
    <property type="entry name" value="HTH-TYPE TRANSCRIPTIONAL REGULATOR CYNR"/>
    <property type="match status" value="1"/>
</dbReference>
<dbReference type="GO" id="GO:0003677">
    <property type="term" value="F:DNA binding"/>
    <property type="evidence" value="ECO:0007669"/>
    <property type="project" value="UniProtKB-KW"/>
</dbReference>
<reference evidence="6 7" key="1">
    <citation type="submission" date="2020-08" db="EMBL/GenBank/DDBJ databases">
        <authorList>
            <person name="Liu C."/>
            <person name="Sun Q."/>
        </authorList>
    </citation>
    <scope>NUCLEOTIDE SEQUENCE [LARGE SCALE GENOMIC DNA]</scope>
    <source>
        <strain evidence="6 7">NSJ-29</strain>
    </source>
</reference>
<dbReference type="InterPro" id="IPR036388">
    <property type="entry name" value="WH-like_DNA-bd_sf"/>
</dbReference>
<evidence type="ECO:0000256" key="2">
    <source>
        <dbReference type="ARBA" id="ARBA00023015"/>
    </source>
</evidence>
<dbReference type="AlphaFoldDB" id="A0A7G9G8G4"/>
<proteinExistence type="inferred from homology"/>
<dbReference type="RefSeq" id="WP_118643465.1">
    <property type="nucleotide sequence ID" value="NZ_CP060635.1"/>
</dbReference>
<keyword evidence="7" id="KW-1185">Reference proteome</keyword>
<gene>
    <name evidence="6" type="ORF">H9Q79_08960</name>
</gene>
<dbReference type="KEGG" id="whj:H9Q79_08960"/>
<dbReference type="Gene3D" id="3.40.190.290">
    <property type="match status" value="1"/>
</dbReference>
<organism evidence="6 7">
    <name type="scientific">Wansuia hejianensis</name>
    <dbReference type="NCBI Taxonomy" id="2763667"/>
    <lineage>
        <taxon>Bacteria</taxon>
        <taxon>Bacillati</taxon>
        <taxon>Bacillota</taxon>
        <taxon>Clostridia</taxon>
        <taxon>Lachnospirales</taxon>
        <taxon>Lachnospiraceae</taxon>
        <taxon>Wansuia</taxon>
    </lineage>
</organism>